<accession>A6NWK3</accession>
<sequence>MFHGDVPPQDWNDCDVYIKSARKREILSMRLWPVGRGWVDTARFPGPAVK</sequence>
<protein>
    <submittedName>
        <fullName evidence="1">Uncharacterized protein</fullName>
    </submittedName>
</protein>
<reference evidence="1 2" key="2">
    <citation type="submission" date="2007-06" db="EMBL/GenBank/DDBJ databases">
        <title>Draft genome sequence of Pseudoflavonifractor capillosus ATCC 29799.</title>
        <authorList>
            <person name="Sudarsanam P."/>
            <person name="Ley R."/>
            <person name="Guruge J."/>
            <person name="Turnbaugh P.J."/>
            <person name="Mahowald M."/>
            <person name="Liep D."/>
            <person name="Gordon J."/>
        </authorList>
    </citation>
    <scope>NUCLEOTIDE SEQUENCE [LARGE SCALE GENOMIC DNA]</scope>
    <source>
        <strain evidence="1 2">ATCC 29799</strain>
    </source>
</reference>
<evidence type="ECO:0000313" key="1">
    <source>
        <dbReference type="EMBL" id="EDM99539.1"/>
    </source>
</evidence>
<keyword evidence="2" id="KW-1185">Reference proteome</keyword>
<dbReference type="EMBL" id="AAXG02000016">
    <property type="protein sequence ID" value="EDM99539.1"/>
    <property type="molecule type" value="Genomic_DNA"/>
</dbReference>
<dbReference type="AlphaFoldDB" id="A6NWK3"/>
<dbReference type="STRING" id="411467.BACCAP_02596"/>
<dbReference type="Proteomes" id="UP000003639">
    <property type="component" value="Unassembled WGS sequence"/>
</dbReference>
<comment type="caution">
    <text evidence="1">The sequence shown here is derived from an EMBL/GenBank/DDBJ whole genome shotgun (WGS) entry which is preliminary data.</text>
</comment>
<gene>
    <name evidence="1" type="ORF">BACCAP_02596</name>
</gene>
<reference evidence="1 2" key="1">
    <citation type="submission" date="2007-04" db="EMBL/GenBank/DDBJ databases">
        <authorList>
            <person name="Fulton L."/>
            <person name="Clifton S."/>
            <person name="Fulton B."/>
            <person name="Xu J."/>
            <person name="Minx P."/>
            <person name="Pepin K.H."/>
            <person name="Johnson M."/>
            <person name="Thiruvilangam P."/>
            <person name="Bhonagiri V."/>
            <person name="Nash W.E."/>
            <person name="Mardis E.R."/>
            <person name="Wilson R.K."/>
        </authorList>
    </citation>
    <scope>NUCLEOTIDE SEQUENCE [LARGE SCALE GENOMIC DNA]</scope>
    <source>
        <strain evidence="1 2">ATCC 29799</strain>
    </source>
</reference>
<proteinExistence type="predicted"/>
<evidence type="ECO:0000313" key="2">
    <source>
        <dbReference type="Proteomes" id="UP000003639"/>
    </source>
</evidence>
<organism evidence="1 2">
    <name type="scientific">Pseudoflavonifractor capillosus ATCC 29799</name>
    <dbReference type="NCBI Taxonomy" id="411467"/>
    <lineage>
        <taxon>Bacteria</taxon>
        <taxon>Bacillati</taxon>
        <taxon>Bacillota</taxon>
        <taxon>Clostridia</taxon>
        <taxon>Eubacteriales</taxon>
        <taxon>Oscillospiraceae</taxon>
        <taxon>Pseudoflavonifractor</taxon>
    </lineage>
</organism>
<name>A6NWK3_9FIRM</name>